<dbReference type="Proteomes" id="UP000613743">
    <property type="component" value="Unassembled WGS sequence"/>
</dbReference>
<keyword evidence="2" id="KW-1185">Reference proteome</keyword>
<dbReference type="EMBL" id="BMPZ01000011">
    <property type="protein sequence ID" value="GGI90650.1"/>
    <property type="molecule type" value="Genomic_DNA"/>
</dbReference>
<evidence type="ECO:0000313" key="2">
    <source>
        <dbReference type="Proteomes" id="UP000613743"/>
    </source>
</evidence>
<reference evidence="1" key="2">
    <citation type="submission" date="2020-09" db="EMBL/GenBank/DDBJ databases">
        <authorList>
            <person name="Sun Q."/>
            <person name="Ohkuma M."/>
        </authorList>
    </citation>
    <scope>NUCLEOTIDE SEQUENCE</scope>
    <source>
        <strain evidence="1">JCM 30804</strain>
    </source>
</reference>
<proteinExistence type="predicted"/>
<organism evidence="1 2">
    <name type="scientific">Shewanella gelidii</name>
    <dbReference type="NCBI Taxonomy" id="1642821"/>
    <lineage>
        <taxon>Bacteria</taxon>
        <taxon>Pseudomonadati</taxon>
        <taxon>Pseudomonadota</taxon>
        <taxon>Gammaproteobacteria</taxon>
        <taxon>Alteromonadales</taxon>
        <taxon>Shewanellaceae</taxon>
        <taxon>Shewanella</taxon>
    </lineage>
</organism>
<comment type="caution">
    <text evidence="1">The sequence shown here is derived from an EMBL/GenBank/DDBJ whole genome shotgun (WGS) entry which is preliminary data.</text>
</comment>
<dbReference type="RefSeq" id="WP_188922418.1">
    <property type="nucleotide sequence ID" value="NZ_BMPZ01000011.1"/>
</dbReference>
<dbReference type="AlphaFoldDB" id="A0A917JX58"/>
<evidence type="ECO:0000313" key="1">
    <source>
        <dbReference type="EMBL" id="GGI90650.1"/>
    </source>
</evidence>
<gene>
    <name evidence="1" type="ORF">GCM10009332_29900</name>
</gene>
<protein>
    <recommendedName>
        <fullName evidence="3">Orphan protein</fullName>
    </recommendedName>
</protein>
<accession>A0A917JX58</accession>
<evidence type="ECO:0008006" key="3">
    <source>
        <dbReference type="Google" id="ProtNLM"/>
    </source>
</evidence>
<reference evidence="1" key="1">
    <citation type="journal article" date="2014" name="Int. J. Syst. Evol. Microbiol.">
        <title>Complete genome sequence of Corynebacterium casei LMG S-19264T (=DSM 44701T), isolated from a smear-ripened cheese.</title>
        <authorList>
            <consortium name="US DOE Joint Genome Institute (JGI-PGF)"/>
            <person name="Walter F."/>
            <person name="Albersmeier A."/>
            <person name="Kalinowski J."/>
            <person name="Ruckert C."/>
        </authorList>
    </citation>
    <scope>NUCLEOTIDE SEQUENCE</scope>
    <source>
        <strain evidence="1">JCM 30804</strain>
    </source>
</reference>
<sequence>MNTETYKSNTTHLTIMYRIEPGCLGPDGLEHVEAFCLVSQKFFNQTDKLGIEWHIVPRYDKTLSEFQYSVASKRLDSCQAEKVLSAFNLDLNTVLESFEDKLPELIDQYIAAKKS</sequence>
<name>A0A917JX58_9GAMM</name>